<evidence type="ECO:0000256" key="9">
    <source>
        <dbReference type="SAM" id="MobiDB-lite"/>
    </source>
</evidence>
<feature type="signal peptide" evidence="11">
    <location>
        <begin position="1"/>
        <end position="28"/>
    </location>
</feature>
<feature type="compositionally biased region" description="Basic and acidic residues" evidence="9">
    <location>
        <begin position="1210"/>
        <end position="1231"/>
    </location>
</feature>
<dbReference type="SMART" id="SM01411">
    <property type="entry name" value="Ephrin_rec_like"/>
    <property type="match status" value="2"/>
</dbReference>
<keyword evidence="11" id="KW-0732">Signal</keyword>
<evidence type="ECO:0000256" key="10">
    <source>
        <dbReference type="SAM" id="Phobius"/>
    </source>
</evidence>
<evidence type="ECO:0000256" key="4">
    <source>
        <dbReference type="ARBA" id="ARBA00023040"/>
    </source>
</evidence>
<keyword evidence="8" id="KW-0807">Transducer</keyword>
<dbReference type="Pfam" id="PF01094">
    <property type="entry name" value="ANF_receptor"/>
    <property type="match status" value="1"/>
</dbReference>
<feature type="transmembrane region" description="Helical" evidence="10">
    <location>
        <begin position="1001"/>
        <end position="1017"/>
    </location>
</feature>
<evidence type="ECO:0000313" key="15">
    <source>
        <dbReference type="EMBL" id="CAE7281828.1"/>
    </source>
</evidence>
<keyword evidence="2 10" id="KW-0812">Transmembrane</keyword>
<feature type="transmembrane region" description="Helical" evidence="10">
    <location>
        <begin position="743"/>
        <end position="764"/>
    </location>
</feature>
<keyword evidence="7" id="KW-0325">Glycoprotein</keyword>
<dbReference type="Gene3D" id="3.40.50.2300">
    <property type="match status" value="2"/>
</dbReference>
<feature type="chain" id="PRO_5032840239" evidence="11">
    <location>
        <begin position="29"/>
        <end position="1238"/>
    </location>
</feature>
<comment type="subcellular location">
    <subcellularLocation>
        <location evidence="1">Membrane</location>
    </subcellularLocation>
</comment>
<feature type="region of interest" description="Disordered" evidence="9">
    <location>
        <begin position="1177"/>
        <end position="1238"/>
    </location>
</feature>
<dbReference type="AlphaFoldDB" id="A0A812N002"/>
<evidence type="ECO:0000256" key="5">
    <source>
        <dbReference type="ARBA" id="ARBA00023136"/>
    </source>
</evidence>
<proteinExistence type="predicted"/>
<evidence type="ECO:0000256" key="2">
    <source>
        <dbReference type="ARBA" id="ARBA00022692"/>
    </source>
</evidence>
<dbReference type="SUPFAM" id="SSF53822">
    <property type="entry name" value="Periplasmic binding protein-like I"/>
    <property type="match status" value="1"/>
</dbReference>
<dbReference type="OrthoDB" id="439917at2759"/>
<feature type="transmembrane region" description="Helical" evidence="10">
    <location>
        <begin position="975"/>
        <end position="995"/>
    </location>
</feature>
<feature type="domain" description="Tyrosine-protein kinase ephrin type A/B receptor-like" evidence="14">
    <location>
        <begin position="590"/>
        <end position="638"/>
    </location>
</feature>
<reference evidence="15" key="1">
    <citation type="submission" date="2021-02" db="EMBL/GenBank/DDBJ databases">
        <authorList>
            <person name="Dougan E. K."/>
            <person name="Rhodes N."/>
            <person name="Thang M."/>
            <person name="Chan C."/>
        </authorList>
    </citation>
    <scope>NUCLEOTIDE SEQUENCE</scope>
</reference>
<protein>
    <submittedName>
        <fullName evidence="15">GABBR2 protein</fullName>
    </submittedName>
</protein>
<dbReference type="InterPro" id="IPR009030">
    <property type="entry name" value="Growth_fac_rcpt_cys_sf"/>
</dbReference>
<feature type="transmembrane region" description="Helical" evidence="10">
    <location>
        <begin position="776"/>
        <end position="800"/>
    </location>
</feature>
<keyword evidence="5 10" id="KW-0472">Membrane</keyword>
<dbReference type="InterPro" id="IPR028082">
    <property type="entry name" value="Peripla_BP_I"/>
</dbReference>
<dbReference type="Pfam" id="PF07699">
    <property type="entry name" value="Ephrin_rec_like"/>
    <property type="match status" value="2"/>
</dbReference>
<evidence type="ECO:0000256" key="1">
    <source>
        <dbReference type="ARBA" id="ARBA00004370"/>
    </source>
</evidence>
<evidence type="ECO:0000256" key="6">
    <source>
        <dbReference type="ARBA" id="ARBA00023170"/>
    </source>
</evidence>
<dbReference type="InterPro" id="IPR002455">
    <property type="entry name" value="GPCR3_GABA-B"/>
</dbReference>
<keyword evidence="3 10" id="KW-1133">Transmembrane helix</keyword>
<evidence type="ECO:0000259" key="13">
    <source>
        <dbReference type="Pfam" id="PF06011"/>
    </source>
</evidence>
<dbReference type="PANTHER" id="PTHR10519">
    <property type="entry name" value="GABA-B RECEPTOR"/>
    <property type="match status" value="1"/>
</dbReference>
<feature type="domain" description="TRP C-terminal" evidence="13">
    <location>
        <begin position="925"/>
        <end position="1092"/>
    </location>
</feature>
<evidence type="ECO:0000313" key="16">
    <source>
        <dbReference type="Proteomes" id="UP000604046"/>
    </source>
</evidence>
<name>A0A812N002_9DINO</name>
<evidence type="ECO:0000256" key="3">
    <source>
        <dbReference type="ARBA" id="ARBA00022989"/>
    </source>
</evidence>
<dbReference type="GO" id="GO:0007214">
    <property type="term" value="P:gamma-aminobutyric acid signaling pathway"/>
    <property type="evidence" value="ECO:0007669"/>
    <property type="project" value="TreeGrafter"/>
</dbReference>
<dbReference type="InterPro" id="IPR011641">
    <property type="entry name" value="Tyr-kin_ephrin_A/B_rcpt-like"/>
</dbReference>
<keyword evidence="4" id="KW-0297">G-protein coupled receptor</keyword>
<evidence type="ECO:0000259" key="12">
    <source>
        <dbReference type="Pfam" id="PF01094"/>
    </source>
</evidence>
<accession>A0A812N002</accession>
<dbReference type="GO" id="GO:0004965">
    <property type="term" value="F:G protein-coupled GABA receptor activity"/>
    <property type="evidence" value="ECO:0007669"/>
    <property type="project" value="InterPro"/>
</dbReference>
<dbReference type="GO" id="GO:0038039">
    <property type="term" value="C:G protein-coupled receptor heterodimeric complex"/>
    <property type="evidence" value="ECO:0007669"/>
    <property type="project" value="TreeGrafter"/>
</dbReference>
<sequence length="1238" mass="135188">MAGRLVRCFARAPWLVVALAVLALPAEALLCPEMCSGATRDGKSYPCRYYSNNCEIHPTPNPARNATRDLNVLVMLPYTGPIGNTATMAEPLLLAATQEIEDSSMLPGYRLKLHMVDEACSGQIAVHRAIESMNTFPQKHIVLGCDCSASSQPVNHALYHYKIMQVSPFSISVDLSDRDRYPYFSRMAPSYRITVMAAAQVLKTFQVQRVGFVHGTAAIFVGLRDLFREAVQRDKEEGTYTWTVLFEAVLTDLSSASTVMDLRRQRDAKWSVLASYEDHGAMILCQAYRSGMFAPDYNWLLLNGWWNPNFINAAAGSPACPCAAEEVLHAAWGLIGFTYSPLTETNGVHGLSGRRFADITRDYYAETAAFGNGTGISWEAMGYVYDGLWQIASVFHSFLIDQNRSYDELNTDFSRDKLYDITLQQDYMGSTGRVRLFNGVDPRTTPPAPPSFGDREGAILMLQVAKTALQPFERLGIWTPEGIEWLRDVTWSPTDSSKSMNCSSGTCDMSTAFLPADRSSECPAGTIWFNDLGCEDCAVGRFAALGSTQCDPCSTGFFSNVSGLAECYPCPAGSISQERAAASCTLCQQGFFVNQSGMSKCLKCKAGFYAEESGLTECRECPAGRTTNYEGALDAAACTCNGELWNGECFRCGDGTRFELGACVLCQSGLECEEGEEPVILPGFYATLSEPYDIYKCLPSDKCPGKVPGACAGGRVGVPCTQCPEGTSLNNKNLCEPCAGGSFAGWVVAAIVGMSFLVAMYYLINSPTTTRASAMLATTCVLGMTISMLQSVGIVGLISFEWPQELAWVFDAMNFFLLDIDSMGFDCVAGDPTRRYAYSAVALPVALLWLLTAHAISRKCAPFRFQFQWPKTISTMGQVVQVAFTIASKIALQPMMCYAHPNGKHGMLSHNGIFCFESPEHTTMFVMGVSLLCALIGFYSLAIWGTARAPRAAKESNATFLTAVRFLIARFRVDVWWYGTALLPRGLALSLSIVLAADYPFIQMILIVAILQVYLVVQLMTWPWKLPALNLFDCVISVSLVMMMVCMGAFTPDLPPEMLEVLTSLSIGIMVLLQVVVLCMISVTTASIYYRHAVGSAQESRVLALGKVPDPQVLAKKLSTFGNVIKDLPSTEMVKVLESLSIYDLRMTSAVMTAVGAEAGEAELMLANRVAMMSRSSRRSVSSADLGRKASQTSQTSNRVKATEPPSPTKAEHQAEHTERSEPVPLARDDAPTQTLWI</sequence>
<dbReference type="SUPFAM" id="SSF57184">
    <property type="entry name" value="Growth factor receptor domain"/>
    <property type="match status" value="2"/>
</dbReference>
<feature type="compositionally biased region" description="Polar residues" evidence="9">
    <location>
        <begin position="1190"/>
        <end position="1200"/>
    </location>
</feature>
<keyword evidence="6" id="KW-0675">Receptor</keyword>
<dbReference type="Gene3D" id="2.10.50.10">
    <property type="entry name" value="Tumor Necrosis Factor Receptor, subunit A, domain 2"/>
    <property type="match status" value="2"/>
</dbReference>
<dbReference type="Proteomes" id="UP000604046">
    <property type="component" value="Unassembled WGS sequence"/>
</dbReference>
<evidence type="ECO:0000256" key="7">
    <source>
        <dbReference type="ARBA" id="ARBA00023180"/>
    </source>
</evidence>
<dbReference type="EMBL" id="CAJNDS010001813">
    <property type="protein sequence ID" value="CAE7281828.1"/>
    <property type="molecule type" value="Genomic_DNA"/>
</dbReference>
<gene>
    <name evidence="15" type="primary">GABBR2</name>
    <name evidence="15" type="ORF">SNAT2548_LOCUS14939</name>
</gene>
<feature type="domain" description="Tyrosine-protein kinase ephrin type A/B receptor-like" evidence="14">
    <location>
        <begin position="540"/>
        <end position="587"/>
    </location>
</feature>
<dbReference type="InterPro" id="IPR010308">
    <property type="entry name" value="TRP_C"/>
</dbReference>
<feature type="transmembrane region" description="Helical" evidence="10">
    <location>
        <begin position="836"/>
        <end position="856"/>
    </location>
</feature>
<comment type="caution">
    <text evidence="15">The sequence shown here is derived from an EMBL/GenBank/DDBJ whole genome shotgun (WGS) entry which is preliminary data.</text>
</comment>
<keyword evidence="16" id="KW-1185">Reference proteome</keyword>
<organism evidence="15 16">
    <name type="scientific">Symbiodinium natans</name>
    <dbReference type="NCBI Taxonomy" id="878477"/>
    <lineage>
        <taxon>Eukaryota</taxon>
        <taxon>Sar</taxon>
        <taxon>Alveolata</taxon>
        <taxon>Dinophyceae</taxon>
        <taxon>Suessiales</taxon>
        <taxon>Symbiodiniaceae</taxon>
        <taxon>Symbiodinium</taxon>
    </lineage>
</organism>
<dbReference type="PANTHER" id="PTHR10519:SF74">
    <property type="entry name" value="GAMMA-AMINOBUTYRIC ACID TYPE B RECEPTOR SUBUNIT 2"/>
    <property type="match status" value="1"/>
</dbReference>
<dbReference type="Pfam" id="PF06011">
    <property type="entry name" value="TRP"/>
    <property type="match status" value="1"/>
</dbReference>
<evidence type="ECO:0000259" key="14">
    <source>
        <dbReference type="Pfam" id="PF07699"/>
    </source>
</evidence>
<feature type="domain" description="Receptor ligand binding region" evidence="12">
    <location>
        <begin position="95"/>
        <end position="436"/>
    </location>
</feature>
<evidence type="ECO:0000256" key="11">
    <source>
        <dbReference type="SAM" id="SignalP"/>
    </source>
</evidence>
<evidence type="ECO:0000256" key="8">
    <source>
        <dbReference type="ARBA" id="ARBA00023224"/>
    </source>
</evidence>
<feature type="transmembrane region" description="Helical" evidence="10">
    <location>
        <begin position="924"/>
        <end position="944"/>
    </location>
</feature>
<dbReference type="InterPro" id="IPR001828">
    <property type="entry name" value="ANF_lig-bd_rcpt"/>
</dbReference>
<feature type="transmembrane region" description="Helical" evidence="10">
    <location>
        <begin position="1062"/>
        <end position="1090"/>
    </location>
</feature>
<feature type="transmembrane region" description="Helical" evidence="10">
    <location>
        <begin position="1029"/>
        <end position="1050"/>
    </location>
</feature>